<dbReference type="InterPro" id="IPR046847">
    <property type="entry name" value="Xre-like_HTH"/>
</dbReference>
<sequence length="168" mass="19305">MKTTGEKKLASDQVSRKKRTTNVTTLLKEEPVSGLFHSEEEKEEQNIFSLIQAVRAGVHFNLFQEFAADVPFSQAEWSQFLHLSEKTLQRYKKEESTFDPLQSERILEIIHLFKKGITVFGDKENFNTWLTTSNVALGNIKPKDLLDSSFGIHLLQDELIRIEFGVFA</sequence>
<name>A0A7L7L5H7_9BACT</name>
<gene>
    <name evidence="4" type="ORF">HUW48_08385</name>
</gene>
<feature type="compositionally biased region" description="Basic and acidic residues" evidence="1">
    <location>
        <begin position="1"/>
        <end position="10"/>
    </location>
</feature>
<dbReference type="GO" id="GO:0003677">
    <property type="term" value="F:DNA binding"/>
    <property type="evidence" value="ECO:0007669"/>
    <property type="project" value="InterPro"/>
</dbReference>
<evidence type="ECO:0000259" key="2">
    <source>
        <dbReference type="Pfam" id="PF09722"/>
    </source>
</evidence>
<protein>
    <submittedName>
        <fullName evidence="4">DUF2384 domain-containing protein</fullName>
    </submittedName>
</protein>
<feature type="domain" description="Antitoxin Xre/MbcA/ParS-like toxin-binding" evidence="2">
    <location>
        <begin position="117"/>
        <end position="165"/>
    </location>
</feature>
<dbReference type="NCBIfam" id="TIGR02293">
    <property type="entry name" value="TAS_TIGR02293"/>
    <property type="match status" value="1"/>
</dbReference>
<accession>A0A7L7L5H7</accession>
<dbReference type="Pfam" id="PF09722">
    <property type="entry name" value="Xre_MbcA_ParS_C"/>
    <property type="match status" value="1"/>
</dbReference>
<dbReference type="InterPro" id="IPR024467">
    <property type="entry name" value="Xre/MbcA/ParS-like_toxin-bd"/>
</dbReference>
<evidence type="ECO:0000313" key="5">
    <source>
        <dbReference type="Proteomes" id="UP000514509"/>
    </source>
</evidence>
<dbReference type="Proteomes" id="UP000514509">
    <property type="component" value="Chromosome"/>
</dbReference>
<evidence type="ECO:0000259" key="3">
    <source>
        <dbReference type="Pfam" id="PF20432"/>
    </source>
</evidence>
<evidence type="ECO:0000313" key="4">
    <source>
        <dbReference type="EMBL" id="QMU28062.1"/>
    </source>
</evidence>
<dbReference type="Pfam" id="PF20432">
    <property type="entry name" value="Xre-like-HTH"/>
    <property type="match status" value="1"/>
</dbReference>
<dbReference type="InterPro" id="IPR011979">
    <property type="entry name" value="Antitox_Xre"/>
</dbReference>
<reference evidence="4 5" key="2">
    <citation type="submission" date="2020-08" db="EMBL/GenBank/DDBJ databases">
        <title>Adhaeribacter dokdonensis sp. nov., isolated from the rhizosphere of Elymus tsukushiensis, a plant native to the Dokdo Islands, Republic of Korea.</title>
        <authorList>
            <person name="Ghim S.Y."/>
        </authorList>
    </citation>
    <scope>NUCLEOTIDE SEQUENCE [LARGE SCALE GENOMIC DNA]</scope>
    <source>
        <strain evidence="4 5">KUDC8001</strain>
    </source>
</reference>
<dbReference type="AlphaFoldDB" id="A0A7L7L5H7"/>
<feature type="domain" description="Antitoxin Xre-like helix-turn-helix" evidence="3">
    <location>
        <begin position="50"/>
        <end position="110"/>
    </location>
</feature>
<feature type="region of interest" description="Disordered" evidence="1">
    <location>
        <begin position="1"/>
        <end position="20"/>
    </location>
</feature>
<dbReference type="KEGG" id="add:HUW48_08385"/>
<keyword evidence="5" id="KW-1185">Reference proteome</keyword>
<evidence type="ECO:0000256" key="1">
    <source>
        <dbReference type="SAM" id="MobiDB-lite"/>
    </source>
</evidence>
<dbReference type="EMBL" id="CP055153">
    <property type="protein sequence ID" value="QMU28062.1"/>
    <property type="molecule type" value="Genomic_DNA"/>
</dbReference>
<proteinExistence type="predicted"/>
<reference evidence="4 5" key="1">
    <citation type="submission" date="2020-06" db="EMBL/GenBank/DDBJ databases">
        <authorList>
            <person name="Hwang Y.J."/>
        </authorList>
    </citation>
    <scope>NUCLEOTIDE SEQUENCE [LARGE SCALE GENOMIC DNA]</scope>
    <source>
        <strain evidence="4 5">KUDC8001</strain>
    </source>
</reference>
<dbReference type="RefSeq" id="WP_182415251.1">
    <property type="nucleotide sequence ID" value="NZ_CP055153.1"/>
</dbReference>
<organism evidence="4 5">
    <name type="scientific">Adhaeribacter radiodurans</name>
    <dbReference type="NCBI Taxonomy" id="2745197"/>
    <lineage>
        <taxon>Bacteria</taxon>
        <taxon>Pseudomonadati</taxon>
        <taxon>Bacteroidota</taxon>
        <taxon>Cytophagia</taxon>
        <taxon>Cytophagales</taxon>
        <taxon>Hymenobacteraceae</taxon>
        <taxon>Adhaeribacter</taxon>
    </lineage>
</organism>